<dbReference type="InterPro" id="IPR037151">
    <property type="entry name" value="AlkB-like_sf"/>
</dbReference>
<feature type="region of interest" description="Disordered" evidence="1">
    <location>
        <begin position="779"/>
        <end position="818"/>
    </location>
</feature>
<dbReference type="AlphaFoldDB" id="A0A316V044"/>
<dbReference type="GO" id="GO:0006307">
    <property type="term" value="P:DNA alkylation repair"/>
    <property type="evidence" value="ECO:0007669"/>
    <property type="project" value="TreeGrafter"/>
</dbReference>
<evidence type="ECO:0000259" key="2">
    <source>
        <dbReference type="Pfam" id="PF13532"/>
    </source>
</evidence>
<gene>
    <name evidence="3" type="ORF">BDZ90DRAFT_257978</name>
</gene>
<proteinExistence type="predicted"/>
<organism evidence="3 4">
    <name type="scientific">Jaminaea rosea</name>
    <dbReference type="NCBI Taxonomy" id="1569628"/>
    <lineage>
        <taxon>Eukaryota</taxon>
        <taxon>Fungi</taxon>
        <taxon>Dikarya</taxon>
        <taxon>Basidiomycota</taxon>
        <taxon>Ustilaginomycotina</taxon>
        <taxon>Exobasidiomycetes</taxon>
        <taxon>Microstromatales</taxon>
        <taxon>Microstromatales incertae sedis</taxon>
        <taxon>Jaminaea</taxon>
    </lineage>
</organism>
<dbReference type="GO" id="GO:0008198">
    <property type="term" value="F:ferrous iron binding"/>
    <property type="evidence" value="ECO:0007669"/>
    <property type="project" value="TreeGrafter"/>
</dbReference>
<evidence type="ECO:0000256" key="1">
    <source>
        <dbReference type="SAM" id="MobiDB-lite"/>
    </source>
</evidence>
<dbReference type="PANTHER" id="PTHR31573">
    <property type="entry name" value="ALPHA-KETOGLUTARATE-DEPENDENT DIOXYGENASE ALKB HOMOLOG 2"/>
    <property type="match status" value="1"/>
</dbReference>
<name>A0A316V044_9BASI</name>
<dbReference type="SUPFAM" id="SSF51197">
    <property type="entry name" value="Clavaminate synthase-like"/>
    <property type="match status" value="1"/>
</dbReference>
<dbReference type="Pfam" id="PF13532">
    <property type="entry name" value="2OG-FeII_Oxy_2"/>
    <property type="match status" value="1"/>
</dbReference>
<dbReference type="PANTHER" id="PTHR31573:SF4">
    <property type="entry name" value="FE2OG DIOXYGENASE DOMAIN-CONTAINING PROTEIN"/>
    <property type="match status" value="1"/>
</dbReference>
<reference evidence="3 4" key="1">
    <citation type="journal article" date="2018" name="Mol. Biol. Evol.">
        <title>Broad Genomic Sampling Reveals a Smut Pathogenic Ancestry of the Fungal Clade Ustilaginomycotina.</title>
        <authorList>
            <person name="Kijpornyongpan T."/>
            <person name="Mondo S.J."/>
            <person name="Barry K."/>
            <person name="Sandor L."/>
            <person name="Lee J."/>
            <person name="Lipzen A."/>
            <person name="Pangilinan J."/>
            <person name="LaButti K."/>
            <person name="Hainaut M."/>
            <person name="Henrissat B."/>
            <person name="Grigoriev I.V."/>
            <person name="Spatafora J.W."/>
            <person name="Aime M.C."/>
        </authorList>
    </citation>
    <scope>NUCLEOTIDE SEQUENCE [LARGE SCALE GENOMIC DNA]</scope>
    <source>
        <strain evidence="3 4">MCA 5214</strain>
    </source>
</reference>
<dbReference type="EMBL" id="KZ819662">
    <property type="protein sequence ID" value="PWN30927.1"/>
    <property type="molecule type" value="Genomic_DNA"/>
</dbReference>
<feature type="compositionally biased region" description="Basic and acidic residues" evidence="1">
    <location>
        <begin position="807"/>
        <end position="818"/>
    </location>
</feature>
<dbReference type="OrthoDB" id="2163491at2759"/>
<dbReference type="Proteomes" id="UP000245884">
    <property type="component" value="Unassembled WGS sequence"/>
</dbReference>
<dbReference type="GO" id="GO:0051747">
    <property type="term" value="F:cytosine C-5 DNA demethylase activity"/>
    <property type="evidence" value="ECO:0007669"/>
    <property type="project" value="TreeGrafter"/>
</dbReference>
<sequence length="818" mass="89987">MPISAKSRRPGPPRPPPVWAETRQELAETLPYYRAYQQGSYVVGPHHVAPDLVARAKAKQVKVEKDVTPYAYLLGGFGSPRDQWADGGRVVISHGGGHAMSVDPKAAKKEEGQTAQSANVDDLLASPSTSSAPAKLSLASSQSRHDPRIAALLSSQRHGIPIILIMGENYPLADFELNCGFAVLGWYLVTHCWAEGEAEGMVRWKMRFEWMEEQGVPWWEIGEGEVEIIWNPRVRKEMCEQQSQAAKAQITFVPEAETSRRSRKRGKIAKDLQKRLRRRRPGEVIKVKDGSLQRVSTDVASGSSVLTKRCPHCQELSPQVYKVGWSCLVPECPVGFWQFNAGAEEGQDAFDVVPDFLRSTAAASSSTSTLPFPLEPADDEAEGKAGDASISGGLKGIFCKVCHRLSCREYLASHQCAHCGMTKQLPRQEHEAPNVTQLAPPPRPLTEEALLHDAMINSKFDIRVTRRIFDSGVPPAIDEEVDSIIGQVENLTRFEVITYEFPHVFLDSKVHLVQPCMDEFGAHDAAGGSRDAASDHILKLLLHSSLIATSPTSGASDALSLPPLPLRRHELTMHRSTAGSSGRKARLLTQMYTANVGAAYKHSTKTETMPWEQAPPGVLEAKKLLEERTSWCTGAKRTKERFNEIYPCYYAEGMRMNYHDDGEPGLGPLVSSLSLGPTSAVMNFRLKRKFLEPVASPVSSSSETVKGQQSKSAATPTIRRLYQDLQRRALSQWTESSSISKTDRVALSLPLRHGSVVVQEGRALQEYFEHAVLPDWERKGTDAAKQEGAGAGGRFGVTARSIGTGGRSKEEQLCVKDE</sequence>
<feature type="region of interest" description="Disordered" evidence="1">
    <location>
        <begin position="697"/>
        <end position="717"/>
    </location>
</feature>
<feature type="region of interest" description="Disordered" evidence="1">
    <location>
        <begin position="366"/>
        <end position="385"/>
    </location>
</feature>
<protein>
    <recommendedName>
        <fullName evidence="2">Alpha-ketoglutarate-dependent dioxygenase AlkB-like domain-containing protein</fullName>
    </recommendedName>
</protein>
<dbReference type="InterPro" id="IPR032852">
    <property type="entry name" value="ALKBH2"/>
</dbReference>
<accession>A0A316V044</accession>
<dbReference type="GeneID" id="37029838"/>
<evidence type="ECO:0000313" key="4">
    <source>
        <dbReference type="Proteomes" id="UP000245884"/>
    </source>
</evidence>
<feature type="domain" description="Alpha-ketoglutarate-dependent dioxygenase AlkB-like" evidence="2">
    <location>
        <begin position="587"/>
        <end position="800"/>
    </location>
</feature>
<dbReference type="STRING" id="1569628.A0A316V044"/>
<dbReference type="RefSeq" id="XP_025365539.1">
    <property type="nucleotide sequence ID" value="XM_025508015.1"/>
</dbReference>
<feature type="compositionally biased region" description="Polar residues" evidence="1">
    <location>
        <begin position="704"/>
        <end position="715"/>
    </location>
</feature>
<keyword evidence="4" id="KW-1185">Reference proteome</keyword>
<dbReference type="Gene3D" id="2.60.120.590">
    <property type="entry name" value="Alpha-ketoglutarate-dependent dioxygenase AlkB-like"/>
    <property type="match status" value="1"/>
</dbReference>
<dbReference type="InterPro" id="IPR027450">
    <property type="entry name" value="AlkB-like"/>
</dbReference>
<dbReference type="GO" id="GO:0035516">
    <property type="term" value="F:broad specificity oxidative DNA demethylase activity"/>
    <property type="evidence" value="ECO:0007669"/>
    <property type="project" value="TreeGrafter"/>
</dbReference>
<evidence type="ECO:0000313" key="3">
    <source>
        <dbReference type="EMBL" id="PWN30927.1"/>
    </source>
</evidence>